<dbReference type="PROSITE" id="PS50010">
    <property type="entry name" value="DH_2"/>
    <property type="match status" value="1"/>
</dbReference>
<dbReference type="Gene3D" id="6.10.250.3060">
    <property type="match status" value="1"/>
</dbReference>
<dbReference type="SUPFAM" id="SSF50729">
    <property type="entry name" value="PH domain-like"/>
    <property type="match status" value="1"/>
</dbReference>
<dbReference type="SUPFAM" id="SSF47113">
    <property type="entry name" value="Histone-fold"/>
    <property type="match status" value="1"/>
</dbReference>
<gene>
    <name evidence="3" type="ORF">JYU34_021616</name>
</gene>
<reference evidence="3 4" key="1">
    <citation type="submission" date="2021-06" db="EMBL/GenBank/DDBJ databases">
        <title>A haploid diamondback moth (Plutella xylostella L.) genome assembly resolves 31 chromosomes and identifies a diamide resistance mutation.</title>
        <authorList>
            <person name="Ward C.M."/>
            <person name="Perry K.D."/>
            <person name="Baker G."/>
            <person name="Powis K."/>
            <person name="Heckel D.G."/>
            <person name="Baxter S.W."/>
        </authorList>
    </citation>
    <scope>NUCLEOTIDE SEQUENCE [LARGE SCALE GENOMIC DNA]</scope>
    <source>
        <strain evidence="3 4">LV</strain>
        <tissue evidence="3">Single pupa</tissue>
    </source>
</reference>
<dbReference type="Gene3D" id="2.30.29.30">
    <property type="entry name" value="Pleckstrin-homology domain (PH domain)/Phosphotyrosine-binding domain (PTB)"/>
    <property type="match status" value="1"/>
</dbReference>
<keyword evidence="4" id="KW-1185">Reference proteome</keyword>
<dbReference type="EMBL" id="JAHIBW010000030">
    <property type="protein sequence ID" value="KAG7295439.1"/>
    <property type="molecule type" value="Genomic_DNA"/>
</dbReference>
<dbReference type="InterPro" id="IPR001849">
    <property type="entry name" value="PH_domain"/>
</dbReference>
<dbReference type="InterPro" id="IPR000219">
    <property type="entry name" value="DH_dom"/>
</dbReference>
<evidence type="ECO:0000259" key="2">
    <source>
        <dbReference type="PROSITE" id="PS50010"/>
    </source>
</evidence>
<evidence type="ECO:0000256" key="1">
    <source>
        <dbReference type="SAM" id="MobiDB-lite"/>
    </source>
</evidence>
<dbReference type="Proteomes" id="UP000823941">
    <property type="component" value="Chromosome 30"/>
</dbReference>
<feature type="compositionally biased region" description="Basic and acidic residues" evidence="1">
    <location>
        <begin position="485"/>
        <end position="517"/>
    </location>
</feature>
<proteinExistence type="predicted"/>
<dbReference type="Pfam" id="PF00621">
    <property type="entry name" value="RhoGEF"/>
    <property type="match status" value="1"/>
</dbReference>
<dbReference type="SMART" id="SM00233">
    <property type="entry name" value="PH"/>
    <property type="match status" value="1"/>
</dbReference>
<dbReference type="InterPro" id="IPR011993">
    <property type="entry name" value="PH-like_dom_sf"/>
</dbReference>
<dbReference type="CDD" id="cd22915">
    <property type="entry name" value="HFD_SOS1_rpt2"/>
    <property type="match status" value="1"/>
</dbReference>
<dbReference type="Gene3D" id="1.20.900.10">
    <property type="entry name" value="Dbl homology (DH) domain"/>
    <property type="match status" value="1"/>
</dbReference>
<feature type="domain" description="DH" evidence="2">
    <location>
        <begin position="207"/>
        <end position="381"/>
    </location>
</feature>
<comment type="caution">
    <text evidence="3">The sequence shown here is derived from an EMBL/GenBank/DDBJ whole genome shotgun (WGS) entry which is preliminary data.</text>
</comment>
<dbReference type="SMART" id="SM00325">
    <property type="entry name" value="RhoGEF"/>
    <property type="match status" value="1"/>
</dbReference>
<feature type="region of interest" description="Disordered" evidence="1">
    <location>
        <begin position="480"/>
        <end position="517"/>
    </location>
</feature>
<evidence type="ECO:0000313" key="3">
    <source>
        <dbReference type="EMBL" id="KAG7295439.1"/>
    </source>
</evidence>
<protein>
    <recommendedName>
        <fullName evidence="2">DH domain-containing protein</fullName>
    </recommendedName>
</protein>
<dbReference type="InterPro" id="IPR053086">
    <property type="entry name" value="RhoGEF_domain"/>
</dbReference>
<name>A0ABQ7PR37_PLUXY</name>
<sequence>MLPTVEESRGYDFQDPDNAAKWRGLFINSLRKLLEQAHPTLRVEESALQYVESLCLRLLSMLTAPPSPLTVQDVEDRVARTFPKPIDQWTLTDARENAAQKKRKPVLPIDKIHHMLHKEVLLYKLDIAVASYITNILEFISLDILKLTGNFVKKISQKSGCDTVTCRDIKTAMCADKVLMDMFYQDPDLTASSAASKDAAGKNGAITYGELVRDLLTDEKQFLRDLNLIIRVFKDEIERILDNDARAVSLIFGNIVDIYELTVTLLGNLEDALEVSQDSASPYIGSCIEELAEVEEFRAYVRYANIVTRRESREALRKVLDDPLLSERLDTAGHGFRLACKYYLPRLLLAPLAHVFLLHTYVLALRRHAPTHVDRESFKQVECNLDPIKKLLIKALGNGPKLEATLRMATRARRQLAIEKCNEMAKIVENWDLRDIGQCCNEFIREDTLSKIGPGKRVAERRAFLFDGLLLLCKPITGLPPPKQPAKDKEKKEAEIANKDKDSKDPKEPEKPEKNIQLKMKEKLHIRKLDVVDRQDTDDAKHLVELVPRVGAPVLLACASAVDKRDWMCDLIMLNTKPMLDRALDSILLDLEKKHPLRLPSPEVYRLHHEQSFRTPPSPAEKRGLRYRSLRFYRERPALAPT</sequence>
<accession>A0ABQ7PR37</accession>
<dbReference type="InterPro" id="IPR009072">
    <property type="entry name" value="Histone-fold"/>
</dbReference>
<dbReference type="SUPFAM" id="SSF48065">
    <property type="entry name" value="DBL homology domain (DH-domain)"/>
    <property type="match status" value="1"/>
</dbReference>
<dbReference type="Gene3D" id="1.10.20.10">
    <property type="entry name" value="Histone, subunit A"/>
    <property type="match status" value="1"/>
</dbReference>
<dbReference type="InterPro" id="IPR035899">
    <property type="entry name" value="DBL_dom_sf"/>
</dbReference>
<evidence type="ECO:0000313" key="4">
    <source>
        <dbReference type="Proteomes" id="UP000823941"/>
    </source>
</evidence>
<dbReference type="PANTHER" id="PTHR45834:SF3">
    <property type="entry name" value="RHO GUANINE NUCLEOTIDE EXCHANGE FACTOR 3, ISOFORM L"/>
    <property type="match status" value="1"/>
</dbReference>
<dbReference type="PANTHER" id="PTHR45834">
    <property type="entry name" value="RHO GUANINE NUCLEOTIDE EXCHANGE FACTOR 9-RELATED"/>
    <property type="match status" value="1"/>
</dbReference>
<organism evidence="3 4">
    <name type="scientific">Plutella xylostella</name>
    <name type="common">Diamondback moth</name>
    <name type="synonym">Plutella maculipennis</name>
    <dbReference type="NCBI Taxonomy" id="51655"/>
    <lineage>
        <taxon>Eukaryota</taxon>
        <taxon>Metazoa</taxon>
        <taxon>Ecdysozoa</taxon>
        <taxon>Arthropoda</taxon>
        <taxon>Hexapoda</taxon>
        <taxon>Insecta</taxon>
        <taxon>Pterygota</taxon>
        <taxon>Neoptera</taxon>
        <taxon>Endopterygota</taxon>
        <taxon>Lepidoptera</taxon>
        <taxon>Glossata</taxon>
        <taxon>Ditrysia</taxon>
        <taxon>Yponomeutoidea</taxon>
        <taxon>Plutellidae</taxon>
        <taxon>Plutella</taxon>
    </lineage>
</organism>
<dbReference type="CDD" id="cd22914">
    <property type="entry name" value="HFD_SOS1_rpt1"/>
    <property type="match status" value="1"/>
</dbReference>